<dbReference type="InterPro" id="IPR050902">
    <property type="entry name" value="ABC_Transporter_SBP"/>
</dbReference>
<sequence>MKKLLSLLLALALALGLCAPGLAEETVVFTDDAGREVELPAQIERLVPSGPLAQMVLYALAPDLFVGMASDWNADDNLGIIDPDFLALPYFGQLYGSADLNVEQLALADPQVVVDIGEDKPTSTEDMDTLQAQTGVPSVFISATLETLPDAYRTLGALLGREERAEELAAFLERVYARTSEIMEQVGEDRADVLYVLGEEGLNVLAAGSYQGELLDMLVNNLAVVDNPSSKGTGNAVDMEQIALWNPAFVLFAPGSIYADVAQMDTWSEITAIVNGDYVEVPKGPHNWMGMPPSVQRYLGLIWLPAVLYPEYCDYDVKEEVLEYYRLFYGCELTDEQYETLTAHAFLD</sequence>
<organism evidence="4 5">
    <name type="scientific">Candidatus Onthenecus intestinigallinarum</name>
    <dbReference type="NCBI Taxonomy" id="2840875"/>
    <lineage>
        <taxon>Bacteria</taxon>
        <taxon>Bacillati</taxon>
        <taxon>Bacillota</taxon>
        <taxon>Clostridia</taxon>
        <taxon>Eubacteriales</taxon>
        <taxon>Candidatus Onthenecus</taxon>
    </lineage>
</organism>
<dbReference type="EMBL" id="DVFJ01000013">
    <property type="protein sequence ID" value="HIQ71476.1"/>
    <property type="molecule type" value="Genomic_DNA"/>
</dbReference>
<dbReference type="Gene3D" id="1.20.58.2180">
    <property type="match status" value="1"/>
</dbReference>
<accession>A0A9D0ZAB2</accession>
<comment type="caution">
    <text evidence="4">The sequence shown here is derived from an EMBL/GenBank/DDBJ whole genome shotgun (WGS) entry which is preliminary data.</text>
</comment>
<dbReference type="PANTHER" id="PTHR30535">
    <property type="entry name" value="VITAMIN B12-BINDING PROTEIN"/>
    <property type="match status" value="1"/>
</dbReference>
<dbReference type="GO" id="GO:0071281">
    <property type="term" value="P:cellular response to iron ion"/>
    <property type="evidence" value="ECO:0007669"/>
    <property type="project" value="TreeGrafter"/>
</dbReference>
<comment type="similarity">
    <text evidence="1">Belongs to the bacterial solute-binding protein 8 family.</text>
</comment>
<evidence type="ECO:0000313" key="4">
    <source>
        <dbReference type="EMBL" id="HIQ71476.1"/>
    </source>
</evidence>
<feature type="chain" id="PRO_5038491642" evidence="2">
    <location>
        <begin position="24"/>
        <end position="348"/>
    </location>
</feature>
<reference evidence="4" key="1">
    <citation type="submission" date="2020-10" db="EMBL/GenBank/DDBJ databases">
        <authorList>
            <person name="Gilroy R."/>
        </authorList>
    </citation>
    <scope>NUCLEOTIDE SEQUENCE</scope>
    <source>
        <strain evidence="4">ChiSxjej2B14-6234</strain>
    </source>
</reference>
<evidence type="ECO:0000313" key="5">
    <source>
        <dbReference type="Proteomes" id="UP000886887"/>
    </source>
</evidence>
<feature type="domain" description="Fe/B12 periplasmic-binding" evidence="3">
    <location>
        <begin position="45"/>
        <end position="312"/>
    </location>
</feature>
<dbReference type="AlphaFoldDB" id="A0A9D0ZAB2"/>
<dbReference type="InterPro" id="IPR002491">
    <property type="entry name" value="ABC_transptr_periplasmic_BD"/>
</dbReference>
<dbReference type="PROSITE" id="PS50983">
    <property type="entry name" value="FE_B12_PBP"/>
    <property type="match status" value="1"/>
</dbReference>
<dbReference type="Pfam" id="PF01497">
    <property type="entry name" value="Peripla_BP_2"/>
    <property type="match status" value="1"/>
</dbReference>
<name>A0A9D0ZAB2_9FIRM</name>
<evidence type="ECO:0000259" key="3">
    <source>
        <dbReference type="PROSITE" id="PS50983"/>
    </source>
</evidence>
<feature type="signal peptide" evidence="2">
    <location>
        <begin position="1"/>
        <end position="23"/>
    </location>
</feature>
<keyword evidence="2" id="KW-0732">Signal</keyword>
<protein>
    <submittedName>
        <fullName evidence="4">ABC transporter substrate-binding protein</fullName>
    </submittedName>
</protein>
<dbReference type="Proteomes" id="UP000886887">
    <property type="component" value="Unassembled WGS sequence"/>
</dbReference>
<dbReference type="Gene3D" id="3.40.50.1980">
    <property type="entry name" value="Nitrogenase molybdenum iron protein domain"/>
    <property type="match status" value="2"/>
</dbReference>
<evidence type="ECO:0000256" key="1">
    <source>
        <dbReference type="ARBA" id="ARBA00008814"/>
    </source>
</evidence>
<gene>
    <name evidence="4" type="ORF">IAB73_04615</name>
</gene>
<reference evidence="4" key="2">
    <citation type="journal article" date="2021" name="PeerJ">
        <title>Extensive microbial diversity within the chicken gut microbiome revealed by metagenomics and culture.</title>
        <authorList>
            <person name="Gilroy R."/>
            <person name="Ravi A."/>
            <person name="Getino M."/>
            <person name="Pursley I."/>
            <person name="Horton D.L."/>
            <person name="Alikhan N.F."/>
            <person name="Baker D."/>
            <person name="Gharbi K."/>
            <person name="Hall N."/>
            <person name="Watson M."/>
            <person name="Adriaenssens E.M."/>
            <person name="Foster-Nyarko E."/>
            <person name="Jarju S."/>
            <person name="Secka A."/>
            <person name="Antonio M."/>
            <person name="Oren A."/>
            <person name="Chaudhuri R.R."/>
            <person name="La Ragione R."/>
            <person name="Hildebrand F."/>
            <person name="Pallen M.J."/>
        </authorList>
    </citation>
    <scope>NUCLEOTIDE SEQUENCE</scope>
    <source>
        <strain evidence="4">ChiSxjej2B14-6234</strain>
    </source>
</reference>
<dbReference type="SUPFAM" id="SSF53807">
    <property type="entry name" value="Helical backbone' metal receptor"/>
    <property type="match status" value="1"/>
</dbReference>
<proteinExistence type="inferred from homology"/>
<evidence type="ECO:0000256" key="2">
    <source>
        <dbReference type="SAM" id="SignalP"/>
    </source>
</evidence>
<dbReference type="PANTHER" id="PTHR30535:SF34">
    <property type="entry name" value="MOLYBDATE-BINDING PROTEIN MOLA"/>
    <property type="match status" value="1"/>
</dbReference>